<sequence length="312" mass="35453">MASVEEAQEILRALGLPPAQQTAMAGYTLLALCGLTPTDSWNKAERIRCTVTKGVMDYVRQVFGKEYAPNTRETFRRFVLHQFVQARVADYNPFEPHLPTNSPKAHYAITEEALIAVRAFGTPGWEAASAAFVASHGALAEAYAKRRDMERIPVRLHDGTELRLSPGEHNKVQRAIVEDFAERFAHGSKVLYLGDTENKDLYRDDRRFSALGITLTEHDKLPDVVLYDEARNWIFFIEAVTSHGPMTPKRILEIQDMLRNCSAGPVYVSAFPTLTEFKRWITEIAWETEVWIAEMPDHMIHYNGDRFLGPRS</sequence>
<comment type="caution">
    <text evidence="3">The sequence shown here is derived from an EMBL/GenBank/DDBJ whole genome shotgun (WGS) entry which is preliminary data.</text>
</comment>
<dbReference type="Gene3D" id="3.40.1350.80">
    <property type="match status" value="1"/>
</dbReference>
<gene>
    <name evidence="3" type="ORF">FS320_32440</name>
</gene>
<dbReference type="Proteomes" id="UP000403266">
    <property type="component" value="Unassembled WGS sequence"/>
</dbReference>
<dbReference type="InterPro" id="IPR041963">
    <property type="entry name" value="BsuBI/PstI_C_sf"/>
</dbReference>
<keyword evidence="3" id="KW-0255">Endonuclease</keyword>
<reference evidence="3 4" key="1">
    <citation type="journal article" date="2019" name="Syst. Appl. Microbiol.">
        <title>Microvirga tunisiensis sp. nov., a root nodule symbiotic bacterium isolated from Lupinus micranthus and L. luteus grown in Northern Tunisia.</title>
        <authorList>
            <person name="Msaddak A."/>
            <person name="Rejili M."/>
            <person name="Duran D."/>
            <person name="Mars M."/>
            <person name="Palacios J.M."/>
            <person name="Ruiz-Argueso T."/>
            <person name="Rey L."/>
            <person name="Imperial J."/>
        </authorList>
    </citation>
    <scope>NUCLEOTIDE SEQUENCE [LARGE SCALE GENOMIC DNA]</scope>
    <source>
        <strain evidence="3 4">Lmie10</strain>
    </source>
</reference>
<proteinExistence type="predicted"/>
<protein>
    <submittedName>
        <fullName evidence="3">Restriction endonuclease</fullName>
    </submittedName>
</protein>
<evidence type="ECO:0000259" key="2">
    <source>
        <dbReference type="Pfam" id="PF17728"/>
    </source>
</evidence>
<keyword evidence="3" id="KW-0378">Hydrolase</keyword>
<name>A0A5N7MRP5_9HYPH</name>
<dbReference type="InterPro" id="IPR009528">
    <property type="entry name" value="Restrct_endonuc_II_BsuBI_C"/>
</dbReference>
<feature type="domain" description="BsuBI/PstI restriction endonuclease" evidence="1">
    <location>
        <begin position="152"/>
        <end position="304"/>
    </location>
</feature>
<accession>A0A5N7MRP5</accession>
<dbReference type="GO" id="GO:0009307">
    <property type="term" value="P:DNA restriction-modification system"/>
    <property type="evidence" value="ECO:0007669"/>
    <property type="project" value="InterPro"/>
</dbReference>
<dbReference type="EMBL" id="VOSK01000255">
    <property type="protein sequence ID" value="MPR29665.1"/>
    <property type="molecule type" value="Genomic_DNA"/>
</dbReference>
<evidence type="ECO:0000313" key="3">
    <source>
        <dbReference type="EMBL" id="MPR29665.1"/>
    </source>
</evidence>
<dbReference type="InterPro" id="IPR041454">
    <property type="entry name" value="BsuBI/PstI_N"/>
</dbReference>
<dbReference type="Pfam" id="PF06616">
    <property type="entry name" value="BsuBI_PstI_RE"/>
    <property type="match status" value="1"/>
</dbReference>
<organism evidence="3 4">
    <name type="scientific">Microvirga tunisiensis</name>
    <dbReference type="NCBI Taxonomy" id="2108360"/>
    <lineage>
        <taxon>Bacteria</taxon>
        <taxon>Pseudomonadati</taxon>
        <taxon>Pseudomonadota</taxon>
        <taxon>Alphaproteobacteria</taxon>
        <taxon>Hyphomicrobiales</taxon>
        <taxon>Methylobacteriaceae</taxon>
        <taxon>Microvirga</taxon>
    </lineage>
</organism>
<evidence type="ECO:0000313" key="4">
    <source>
        <dbReference type="Proteomes" id="UP000403266"/>
    </source>
</evidence>
<dbReference type="InterPro" id="IPR041962">
    <property type="entry name" value="BsuBI/PstI_N_sf"/>
</dbReference>
<dbReference type="RefSeq" id="WP_162003394.1">
    <property type="nucleotide sequence ID" value="NZ_VOSJ01000274.1"/>
</dbReference>
<dbReference type="GO" id="GO:0003677">
    <property type="term" value="F:DNA binding"/>
    <property type="evidence" value="ECO:0007669"/>
    <property type="project" value="InterPro"/>
</dbReference>
<evidence type="ECO:0000259" key="1">
    <source>
        <dbReference type="Pfam" id="PF06616"/>
    </source>
</evidence>
<dbReference type="Gene3D" id="1.10.10.1820">
    <property type="entry name" value="BsuBI/PstI restriction endonuclease-like"/>
    <property type="match status" value="1"/>
</dbReference>
<keyword evidence="3" id="KW-0540">Nuclease</keyword>
<dbReference type="AlphaFoldDB" id="A0A5N7MRP5"/>
<keyword evidence="4" id="KW-1185">Reference proteome</keyword>
<dbReference type="GO" id="GO:0009036">
    <property type="term" value="F:type II site-specific deoxyribonuclease activity"/>
    <property type="evidence" value="ECO:0007669"/>
    <property type="project" value="InterPro"/>
</dbReference>
<dbReference type="Pfam" id="PF17728">
    <property type="entry name" value="BsuBI_PstI_RE_N"/>
    <property type="match status" value="1"/>
</dbReference>
<feature type="domain" description="BsuBI/PstI restriction endonuclease HTH" evidence="2">
    <location>
        <begin position="2"/>
        <end position="140"/>
    </location>
</feature>
<dbReference type="GO" id="GO:0000287">
    <property type="term" value="F:magnesium ion binding"/>
    <property type="evidence" value="ECO:0007669"/>
    <property type="project" value="InterPro"/>
</dbReference>